<evidence type="ECO:0000256" key="6">
    <source>
        <dbReference type="SAM" id="Phobius"/>
    </source>
</evidence>
<feature type="compositionally biased region" description="Low complexity" evidence="5">
    <location>
        <begin position="263"/>
        <end position="274"/>
    </location>
</feature>
<accession>A0ABP8WMI8</accession>
<feature type="transmembrane region" description="Helical" evidence="6">
    <location>
        <begin position="86"/>
        <end position="108"/>
    </location>
</feature>
<keyword evidence="2 6" id="KW-0812">Transmembrane</keyword>
<proteinExistence type="predicted"/>
<dbReference type="Pfam" id="PF14378">
    <property type="entry name" value="PAP2_3"/>
    <property type="match status" value="1"/>
</dbReference>
<dbReference type="Proteomes" id="UP001499974">
    <property type="component" value="Unassembled WGS sequence"/>
</dbReference>
<evidence type="ECO:0000313" key="9">
    <source>
        <dbReference type="Proteomes" id="UP001499974"/>
    </source>
</evidence>
<dbReference type="Gene3D" id="1.20.144.10">
    <property type="entry name" value="Phosphatidic acid phosphatase type 2/haloperoxidase"/>
    <property type="match status" value="1"/>
</dbReference>
<evidence type="ECO:0000313" key="8">
    <source>
        <dbReference type="EMBL" id="GAA4692346.1"/>
    </source>
</evidence>
<dbReference type="InterPro" id="IPR026841">
    <property type="entry name" value="Aur1/Ipt1"/>
</dbReference>
<evidence type="ECO:0000256" key="3">
    <source>
        <dbReference type="ARBA" id="ARBA00022989"/>
    </source>
</evidence>
<keyword evidence="9" id="KW-1185">Reference proteome</keyword>
<keyword evidence="4 6" id="KW-0472">Membrane</keyword>
<dbReference type="EMBL" id="BAABKM010000001">
    <property type="protein sequence ID" value="GAA4692346.1"/>
    <property type="molecule type" value="Genomic_DNA"/>
</dbReference>
<evidence type="ECO:0000256" key="1">
    <source>
        <dbReference type="ARBA" id="ARBA00004141"/>
    </source>
</evidence>
<evidence type="ECO:0000256" key="2">
    <source>
        <dbReference type="ARBA" id="ARBA00022692"/>
    </source>
</evidence>
<dbReference type="PANTHER" id="PTHR31310">
    <property type="match status" value="1"/>
</dbReference>
<evidence type="ECO:0000256" key="4">
    <source>
        <dbReference type="ARBA" id="ARBA00023136"/>
    </source>
</evidence>
<comment type="subcellular location">
    <subcellularLocation>
        <location evidence="1">Membrane</location>
        <topology evidence="1">Multi-pass membrane protein</topology>
    </subcellularLocation>
</comment>
<comment type="caution">
    <text evidence="8">The sequence shown here is derived from an EMBL/GenBank/DDBJ whole genome shotgun (WGS) entry which is preliminary data.</text>
</comment>
<organism evidence="8 9">
    <name type="scientific">Nocardioides conyzicola</name>
    <dbReference type="NCBI Taxonomy" id="1651781"/>
    <lineage>
        <taxon>Bacteria</taxon>
        <taxon>Bacillati</taxon>
        <taxon>Actinomycetota</taxon>
        <taxon>Actinomycetes</taxon>
        <taxon>Propionibacteriales</taxon>
        <taxon>Nocardioidaceae</taxon>
        <taxon>Nocardioides</taxon>
    </lineage>
</organism>
<protein>
    <submittedName>
        <fullName evidence="8">Phosphatase PAP2 family protein</fullName>
    </submittedName>
</protein>
<feature type="transmembrane region" description="Helical" evidence="6">
    <location>
        <begin position="12"/>
        <end position="34"/>
    </location>
</feature>
<feature type="transmembrane region" description="Helical" evidence="6">
    <location>
        <begin position="231"/>
        <end position="249"/>
    </location>
</feature>
<feature type="transmembrane region" description="Helical" evidence="6">
    <location>
        <begin position="182"/>
        <end position="201"/>
    </location>
</feature>
<gene>
    <name evidence="8" type="ORF">GCM10023349_04160</name>
</gene>
<feature type="transmembrane region" description="Helical" evidence="6">
    <location>
        <begin position="115"/>
        <end position="135"/>
    </location>
</feature>
<dbReference type="SUPFAM" id="SSF48317">
    <property type="entry name" value="Acid phosphatase/Vanadium-dependent haloperoxidase"/>
    <property type="match status" value="1"/>
</dbReference>
<feature type="domain" description="Inositolphosphotransferase Aur1/Ipt1" evidence="7">
    <location>
        <begin position="68"/>
        <end position="246"/>
    </location>
</feature>
<name>A0ABP8WMI8_9ACTN</name>
<sequence length="274" mass="29148">MTGAGDRHGPVAQLLIAWSPLSGILVAYAVAQWINTPLADGGATNRLGFGLHVAGPPHADSAVFGVVPSVWLQQHLVDGSTHWYDAVAALVYATHFFSIPLLTGVAWFRMRDRFAAWLTAVLTFTVVGVSGYVLYPAAPPWLASEQDQIGTVDRISRFGWHFLELDPIARLSALGQGESNPVAAMPSLHAGAALLVALFLWPVVGNGWRAALLLYVALMALTLVYTGEHYAVDVVAGWATAGIAVTVGARSNRRRPRSPRPAPAARGSAPMARS</sequence>
<evidence type="ECO:0000256" key="5">
    <source>
        <dbReference type="SAM" id="MobiDB-lite"/>
    </source>
</evidence>
<feature type="region of interest" description="Disordered" evidence="5">
    <location>
        <begin position="250"/>
        <end position="274"/>
    </location>
</feature>
<keyword evidence="3 6" id="KW-1133">Transmembrane helix</keyword>
<feature type="transmembrane region" description="Helical" evidence="6">
    <location>
        <begin position="208"/>
        <end position="225"/>
    </location>
</feature>
<dbReference type="InterPro" id="IPR036938">
    <property type="entry name" value="PAP2/HPO_sf"/>
</dbReference>
<dbReference type="CDD" id="cd03386">
    <property type="entry name" value="PAP2_Aur1_like"/>
    <property type="match status" value="1"/>
</dbReference>
<dbReference type="PANTHER" id="PTHR31310:SF7">
    <property type="entry name" value="PA-PHOSPHATASE RELATED-FAMILY PROTEIN DDB_G0268928"/>
    <property type="match status" value="1"/>
</dbReference>
<evidence type="ECO:0000259" key="7">
    <source>
        <dbReference type="Pfam" id="PF14378"/>
    </source>
</evidence>
<reference evidence="9" key="1">
    <citation type="journal article" date="2019" name="Int. J. Syst. Evol. Microbiol.">
        <title>The Global Catalogue of Microorganisms (GCM) 10K type strain sequencing project: providing services to taxonomists for standard genome sequencing and annotation.</title>
        <authorList>
            <consortium name="The Broad Institute Genomics Platform"/>
            <consortium name="The Broad Institute Genome Sequencing Center for Infectious Disease"/>
            <person name="Wu L."/>
            <person name="Ma J."/>
        </authorList>
    </citation>
    <scope>NUCLEOTIDE SEQUENCE [LARGE SCALE GENOMIC DNA]</scope>
    <source>
        <strain evidence="9">JCM 18531</strain>
    </source>
</reference>
<dbReference type="RefSeq" id="WP_345518727.1">
    <property type="nucleotide sequence ID" value="NZ_BAABKM010000001.1"/>
</dbReference>
<dbReference type="InterPro" id="IPR052185">
    <property type="entry name" value="IPC_Synthase-Related"/>
</dbReference>